<organism evidence="12">
    <name type="scientific">Thermodesulfatator atlanticus</name>
    <dbReference type="NCBI Taxonomy" id="501497"/>
    <lineage>
        <taxon>Bacteria</taxon>
        <taxon>Pseudomonadati</taxon>
        <taxon>Thermodesulfobacteriota</taxon>
        <taxon>Thermodesulfobacteria</taxon>
        <taxon>Thermodesulfobacteriales</taxon>
        <taxon>Thermodesulfatatoraceae</taxon>
        <taxon>Thermodesulfatator</taxon>
    </lineage>
</organism>
<dbReference type="AlphaFoldDB" id="A0A7V5NYX0"/>
<keyword evidence="10" id="KW-0472">Membrane</keyword>
<dbReference type="Proteomes" id="UP000886101">
    <property type="component" value="Unassembled WGS sequence"/>
</dbReference>
<evidence type="ECO:0000256" key="9">
    <source>
        <dbReference type="RuleBase" id="RU003750"/>
    </source>
</evidence>
<evidence type="ECO:0000256" key="5">
    <source>
        <dbReference type="ARBA" id="ARBA00013268"/>
    </source>
</evidence>
<dbReference type="GO" id="GO:0008654">
    <property type="term" value="P:phospholipid biosynthetic process"/>
    <property type="evidence" value="ECO:0007669"/>
    <property type="project" value="InterPro"/>
</dbReference>
<dbReference type="PANTHER" id="PTHR19136">
    <property type="entry name" value="MOLYBDENUM COFACTOR GUANYLYLTRANSFERASE"/>
    <property type="match status" value="1"/>
</dbReference>
<dbReference type="NCBIfam" id="NF041135">
    <property type="entry name" value="IPPtranDIPPsyn_Thcocales"/>
    <property type="match status" value="1"/>
</dbReference>
<evidence type="ECO:0000256" key="4">
    <source>
        <dbReference type="ARBA" id="ARBA00012504"/>
    </source>
</evidence>
<dbReference type="EC" id="2.7.7.74" evidence="4"/>
<dbReference type="EMBL" id="DROK01000082">
    <property type="protein sequence ID" value="HHI96760.1"/>
    <property type="molecule type" value="Genomic_DNA"/>
</dbReference>
<proteinExistence type="inferred from homology"/>
<keyword evidence="7 9" id="KW-0808">Transferase</keyword>
<dbReference type="InterPro" id="IPR053433">
    <property type="entry name" value="IPC_transferase/DIPP_synth"/>
</dbReference>
<dbReference type="Gene3D" id="3.90.550.10">
    <property type="entry name" value="Spore Coat Polysaccharide Biosynthesis Protein SpsA, Chain A"/>
    <property type="match status" value="1"/>
</dbReference>
<evidence type="ECO:0000259" key="11">
    <source>
        <dbReference type="Pfam" id="PF00483"/>
    </source>
</evidence>
<dbReference type="GO" id="GO:0016779">
    <property type="term" value="F:nucleotidyltransferase activity"/>
    <property type="evidence" value="ECO:0007669"/>
    <property type="project" value="TreeGrafter"/>
</dbReference>
<comment type="catalytic activity">
    <reaction evidence="1">
        <text>1D-myo-inositol 3-phosphate + CTP + H(+) = CDP-1L-myo-inositol + diphosphate</text>
        <dbReference type="Rhea" id="RHEA:30647"/>
        <dbReference type="ChEBI" id="CHEBI:15378"/>
        <dbReference type="ChEBI" id="CHEBI:33019"/>
        <dbReference type="ChEBI" id="CHEBI:37563"/>
        <dbReference type="ChEBI" id="CHEBI:58401"/>
        <dbReference type="ChEBI" id="CHEBI:62573"/>
        <dbReference type="EC" id="2.7.7.74"/>
    </reaction>
</comment>
<gene>
    <name evidence="12" type="ORF">ENJ96_02815</name>
</gene>
<dbReference type="InterPro" id="IPR005835">
    <property type="entry name" value="NTP_transferase_dom"/>
</dbReference>
<dbReference type="InterPro" id="IPR043130">
    <property type="entry name" value="CDP-OH_PTrfase_TM_dom"/>
</dbReference>
<dbReference type="Gene3D" id="1.20.120.1760">
    <property type="match status" value="1"/>
</dbReference>
<dbReference type="SUPFAM" id="SSF53448">
    <property type="entry name" value="Nucleotide-diphospho-sugar transferases"/>
    <property type="match status" value="1"/>
</dbReference>
<keyword evidence="10" id="KW-1133">Transmembrane helix</keyword>
<dbReference type="PROSITE" id="PS00379">
    <property type="entry name" value="CDP_ALCOHOL_P_TRANSF"/>
    <property type="match status" value="1"/>
</dbReference>
<dbReference type="Pfam" id="PF00483">
    <property type="entry name" value="NTP_transferase"/>
    <property type="match status" value="1"/>
</dbReference>
<evidence type="ECO:0000256" key="3">
    <source>
        <dbReference type="ARBA" id="ARBA00007897"/>
    </source>
</evidence>
<dbReference type="Pfam" id="PF01066">
    <property type="entry name" value="CDP-OH_P_transf"/>
    <property type="match status" value="1"/>
</dbReference>
<evidence type="ECO:0000256" key="8">
    <source>
        <dbReference type="ARBA" id="ARBA00049235"/>
    </source>
</evidence>
<evidence type="ECO:0000256" key="7">
    <source>
        <dbReference type="ARBA" id="ARBA00022679"/>
    </source>
</evidence>
<comment type="similarity">
    <text evidence="3">In the N-terminal section; belongs to the MobA family.</text>
</comment>
<dbReference type="PANTHER" id="PTHR19136:SF84">
    <property type="entry name" value="BIFUNCTIONAL IPC TRANSFERASE AND DIPP SYNTHASE"/>
    <property type="match status" value="1"/>
</dbReference>
<dbReference type="GO" id="GO:0016020">
    <property type="term" value="C:membrane"/>
    <property type="evidence" value="ECO:0007669"/>
    <property type="project" value="InterPro"/>
</dbReference>
<comment type="similarity">
    <text evidence="9">Belongs to the CDP-alcohol phosphatidyltransferase class-I family.</text>
</comment>
<comment type="catalytic activity">
    <reaction evidence="8">
        <text>CDP-1L-myo-inositol + 1D-myo-inositol 3-phosphate = bis(1L-myo-inositol) 3,1'-phosphate 1-phosphate + CMP + H(+)</text>
        <dbReference type="Rhea" id="RHEA:31327"/>
        <dbReference type="ChEBI" id="CHEBI:15378"/>
        <dbReference type="ChEBI" id="CHEBI:58401"/>
        <dbReference type="ChEBI" id="CHEBI:60377"/>
        <dbReference type="ChEBI" id="CHEBI:62573"/>
        <dbReference type="ChEBI" id="CHEBI:62576"/>
        <dbReference type="EC" id="2.7.8.34"/>
    </reaction>
</comment>
<dbReference type="InterPro" id="IPR029044">
    <property type="entry name" value="Nucleotide-diphossugar_trans"/>
</dbReference>
<keyword evidence="10" id="KW-0812">Transmembrane</keyword>
<reference evidence="12" key="1">
    <citation type="journal article" date="2020" name="mSystems">
        <title>Genome- and Community-Level Interaction Insights into Carbon Utilization and Element Cycling Functions of Hydrothermarchaeota in Hydrothermal Sediment.</title>
        <authorList>
            <person name="Zhou Z."/>
            <person name="Liu Y."/>
            <person name="Xu W."/>
            <person name="Pan J."/>
            <person name="Luo Z.H."/>
            <person name="Li M."/>
        </authorList>
    </citation>
    <scope>NUCLEOTIDE SEQUENCE [LARGE SCALE GENOMIC DNA]</scope>
    <source>
        <strain evidence="12">HyVt-533</strain>
    </source>
</reference>
<feature type="transmembrane region" description="Helical" evidence="10">
    <location>
        <begin position="341"/>
        <end position="360"/>
    </location>
</feature>
<evidence type="ECO:0000256" key="1">
    <source>
        <dbReference type="ARBA" id="ARBA00000729"/>
    </source>
</evidence>
<dbReference type="GO" id="GO:0016780">
    <property type="term" value="F:phosphotransferase activity, for other substituted phosphate groups"/>
    <property type="evidence" value="ECO:0007669"/>
    <property type="project" value="InterPro"/>
</dbReference>
<feature type="domain" description="Nucleotidyl transferase" evidence="11">
    <location>
        <begin position="3"/>
        <end position="113"/>
    </location>
</feature>
<sequence length="433" mass="48876">MEAVILAAGWGTRLKPLTENFPKPLLRVAGRELLYRHLRLLSERGVSKFWIIINPKHRQHYQEFRARHPEFDLEFIENPYPERGNGYSFYLAKDHVKGPLILTMGDHVYEKDFVIRAVSLRGLIVDREGRFISPEEATKALCLNGHIKALGKDLKQFTGFDTGFFVLHEPQEAFSAAERLLQRKKEISLSEVMVEARIPCAELSGYLWMDVDTPADLKRATRLLVKHGVKGGGDGLISRYLNRKVSTWVSARVINFLSPNQATLLTTLLGLLAAATLAFSPKGAALLYQLSSMLDGMDGEIARASLRTTSFGGWLDSVLDRLVDFAFLAGLYLVWQPAFPWQQLVALCAFFGAIMVSYTAERYYGAFQHPLYQDFPLLRYIPGKRDERVFLIMLGVLAGKIWETFLVLALITNLRVFLTLTLVCAKNLGQHPA</sequence>
<accession>A0A7V5NYX0</accession>
<dbReference type="EC" id="2.7.8.34" evidence="5"/>
<comment type="similarity">
    <text evidence="2">In the C-terminal section; belongs to the CDP-alcohol phosphatidyltransferase class-I family.</text>
</comment>
<evidence type="ECO:0000313" key="12">
    <source>
        <dbReference type="EMBL" id="HHI96760.1"/>
    </source>
</evidence>
<name>A0A7V5NYX0_9BACT</name>
<dbReference type="InterPro" id="IPR048254">
    <property type="entry name" value="CDP_ALCOHOL_P_TRANSF_CS"/>
</dbReference>
<evidence type="ECO:0000256" key="6">
    <source>
        <dbReference type="ARBA" id="ARBA00018322"/>
    </source>
</evidence>
<feature type="transmembrane region" description="Helical" evidence="10">
    <location>
        <begin position="389"/>
        <end position="411"/>
    </location>
</feature>
<dbReference type="InterPro" id="IPR000462">
    <property type="entry name" value="CDP-OH_P_trans"/>
</dbReference>
<evidence type="ECO:0000256" key="10">
    <source>
        <dbReference type="SAM" id="Phobius"/>
    </source>
</evidence>
<comment type="caution">
    <text evidence="12">The sequence shown here is derived from an EMBL/GenBank/DDBJ whole genome shotgun (WGS) entry which is preliminary data.</text>
</comment>
<evidence type="ECO:0000256" key="2">
    <source>
        <dbReference type="ARBA" id="ARBA00006982"/>
    </source>
</evidence>
<protein>
    <recommendedName>
        <fullName evidence="6">Bifunctional IPC transferase and DIPP synthase</fullName>
        <ecNumber evidence="4">2.7.7.74</ecNumber>
        <ecNumber evidence="5">2.7.8.34</ecNumber>
    </recommendedName>
</protein>